<keyword evidence="4" id="KW-0410">Iron transport</keyword>
<evidence type="ECO:0000256" key="11">
    <source>
        <dbReference type="PROSITE-ProRule" id="PRU01360"/>
    </source>
</evidence>
<dbReference type="Pfam" id="PF07715">
    <property type="entry name" value="Plug"/>
    <property type="match status" value="1"/>
</dbReference>
<comment type="similarity">
    <text evidence="11 12">Belongs to the TonB-dependent receptor family.</text>
</comment>
<keyword evidence="3 11" id="KW-1134">Transmembrane beta strand</keyword>
<feature type="domain" description="TonB-dependent receptor plug" evidence="15">
    <location>
        <begin position="52"/>
        <end position="160"/>
    </location>
</feature>
<dbReference type="Pfam" id="PF00593">
    <property type="entry name" value="TonB_dep_Rec_b-barrel"/>
    <property type="match status" value="1"/>
</dbReference>
<keyword evidence="8 12" id="KW-0798">TonB box</keyword>
<comment type="caution">
    <text evidence="16">The sequence shown here is derived from an EMBL/GenBank/DDBJ whole genome shotgun (WGS) entry which is preliminary data.</text>
</comment>
<protein>
    <submittedName>
        <fullName evidence="16">TonB-dependent receptor</fullName>
    </submittedName>
</protein>
<feature type="chain" id="PRO_5047342617" evidence="13">
    <location>
        <begin position="22"/>
        <end position="737"/>
    </location>
</feature>
<keyword evidence="2 11" id="KW-0813">Transport</keyword>
<dbReference type="InterPro" id="IPR039426">
    <property type="entry name" value="TonB-dep_rcpt-like"/>
</dbReference>
<keyword evidence="9 11" id="KW-0472">Membrane</keyword>
<keyword evidence="5 11" id="KW-0812">Transmembrane</keyword>
<dbReference type="EMBL" id="JBHSFZ010000019">
    <property type="protein sequence ID" value="MFC4594553.1"/>
    <property type="molecule type" value="Genomic_DNA"/>
</dbReference>
<feature type="signal peptide" evidence="13">
    <location>
        <begin position="1"/>
        <end position="21"/>
    </location>
</feature>
<evidence type="ECO:0000256" key="2">
    <source>
        <dbReference type="ARBA" id="ARBA00022448"/>
    </source>
</evidence>
<dbReference type="InterPro" id="IPR012910">
    <property type="entry name" value="Plug_dom"/>
</dbReference>
<evidence type="ECO:0000259" key="15">
    <source>
        <dbReference type="Pfam" id="PF07715"/>
    </source>
</evidence>
<dbReference type="PROSITE" id="PS52016">
    <property type="entry name" value="TONB_DEPENDENT_REC_3"/>
    <property type="match status" value="1"/>
</dbReference>
<keyword evidence="10 11" id="KW-0998">Cell outer membrane</keyword>
<evidence type="ECO:0000256" key="3">
    <source>
        <dbReference type="ARBA" id="ARBA00022452"/>
    </source>
</evidence>
<dbReference type="Proteomes" id="UP001595957">
    <property type="component" value="Unassembled WGS sequence"/>
</dbReference>
<keyword evidence="6" id="KW-0408">Iron</keyword>
<dbReference type="CDD" id="cd01347">
    <property type="entry name" value="ligand_gated_channel"/>
    <property type="match status" value="1"/>
</dbReference>
<keyword evidence="16" id="KW-0675">Receptor</keyword>
<name>A0ABV9F025_9SPHN</name>
<dbReference type="RefSeq" id="WP_380804396.1">
    <property type="nucleotide sequence ID" value="NZ_JBHSFZ010000019.1"/>
</dbReference>
<evidence type="ECO:0000256" key="7">
    <source>
        <dbReference type="ARBA" id="ARBA00023065"/>
    </source>
</evidence>
<keyword evidence="13" id="KW-0732">Signal</keyword>
<reference evidence="17" key="1">
    <citation type="journal article" date="2019" name="Int. J. Syst. Evol. Microbiol.">
        <title>The Global Catalogue of Microorganisms (GCM) 10K type strain sequencing project: providing services to taxonomists for standard genome sequencing and annotation.</title>
        <authorList>
            <consortium name="The Broad Institute Genomics Platform"/>
            <consortium name="The Broad Institute Genome Sequencing Center for Infectious Disease"/>
            <person name="Wu L."/>
            <person name="Ma J."/>
        </authorList>
    </citation>
    <scope>NUCLEOTIDE SEQUENCE [LARGE SCALE GENOMIC DNA]</scope>
    <source>
        <strain evidence="17">NBRC 103632</strain>
    </source>
</reference>
<evidence type="ECO:0000256" key="13">
    <source>
        <dbReference type="SAM" id="SignalP"/>
    </source>
</evidence>
<evidence type="ECO:0000313" key="16">
    <source>
        <dbReference type="EMBL" id="MFC4594553.1"/>
    </source>
</evidence>
<dbReference type="SUPFAM" id="SSF56935">
    <property type="entry name" value="Porins"/>
    <property type="match status" value="1"/>
</dbReference>
<evidence type="ECO:0000259" key="14">
    <source>
        <dbReference type="Pfam" id="PF00593"/>
    </source>
</evidence>
<evidence type="ECO:0000256" key="10">
    <source>
        <dbReference type="ARBA" id="ARBA00023237"/>
    </source>
</evidence>
<accession>A0ABV9F025</accession>
<dbReference type="InterPro" id="IPR036942">
    <property type="entry name" value="Beta-barrel_TonB_sf"/>
</dbReference>
<organism evidence="16 17">
    <name type="scientific">Sphingobium tyrosinilyticum</name>
    <dbReference type="NCBI Taxonomy" id="2715436"/>
    <lineage>
        <taxon>Bacteria</taxon>
        <taxon>Pseudomonadati</taxon>
        <taxon>Pseudomonadota</taxon>
        <taxon>Alphaproteobacteria</taxon>
        <taxon>Sphingomonadales</taxon>
        <taxon>Sphingomonadaceae</taxon>
        <taxon>Sphingobium</taxon>
    </lineage>
</organism>
<evidence type="ECO:0000256" key="4">
    <source>
        <dbReference type="ARBA" id="ARBA00022496"/>
    </source>
</evidence>
<dbReference type="PANTHER" id="PTHR32552">
    <property type="entry name" value="FERRICHROME IRON RECEPTOR-RELATED"/>
    <property type="match status" value="1"/>
</dbReference>
<sequence>MRKIGPVAVALSALLASTSYAQTSASAPQASGGGSEVPAEIVVTAQRRSESIQQTPIAVTAVTAEAIQSLGITEIKDIASITPGASFTTTNGFFTPRIRGIGVDFVSVGLESPVAIYEDGAYLTRTLTVNEIVDNFDIGSIQVLRGPQGTLYGRNATGGVIIINSADPTDKFEGRVRAEYGNFDHQQLNGMINLPLGQDLSLRASATYKHDDGYVRNLITGGKAGGGRTYSARAKLRWQPGNADIIVGGEYYDTAYRLGPLQSLHRNDSSCLACVLFPGSVGPNAADLFVTESVVSLQPVRTKFYGATLKMTFDFDTFELGSTTTYRKQKTTDSAGDADLTSVPGFEFGVPKSGGRSYTQDLQVTSKLDGMFNYIFGLSYLDDKGIFNTRFIGDPALGLGGTGFTVDTALGADNTAKTRSFAAFAEGYFQLAENIKATVGGRYTYEERSADAVVFGFPISTLNVAQRAFTPRFVLAWNKGPTNLYYSYTRGFKAGGFPGPIFGPIAPVQPEKIFSHEVGVKQALFNNRLRLNAAAFYFKNKGLQTQTIDLQSGGTKTANAGALENYGIEVEAQAFPVEGLTLGLSGAWQHARFKPYTNAAIACFDPNTIPTMSRCFTDLTGTPPPQAPDWSGSFNASYEFPIGSWTGSLSGIAQYRSSVYYTPGAGGELMADRDGERFLVNASGYISPPGEKLRIGFYANNVFNKKYVNFIQTDTTFGVYHNAARPRTYGMRLEYAF</sequence>
<evidence type="ECO:0000256" key="12">
    <source>
        <dbReference type="RuleBase" id="RU003357"/>
    </source>
</evidence>
<keyword evidence="7" id="KW-0406">Ion transport</keyword>
<dbReference type="InterPro" id="IPR000531">
    <property type="entry name" value="Beta-barrel_TonB"/>
</dbReference>
<evidence type="ECO:0000256" key="6">
    <source>
        <dbReference type="ARBA" id="ARBA00023004"/>
    </source>
</evidence>
<evidence type="ECO:0000256" key="1">
    <source>
        <dbReference type="ARBA" id="ARBA00004571"/>
    </source>
</evidence>
<dbReference type="Gene3D" id="2.40.170.20">
    <property type="entry name" value="TonB-dependent receptor, beta-barrel domain"/>
    <property type="match status" value="1"/>
</dbReference>
<feature type="domain" description="TonB-dependent receptor-like beta-barrel" evidence="14">
    <location>
        <begin position="301"/>
        <end position="702"/>
    </location>
</feature>
<gene>
    <name evidence="16" type="ORF">ACFO3E_10185</name>
</gene>
<keyword evidence="17" id="KW-1185">Reference proteome</keyword>
<evidence type="ECO:0000256" key="9">
    <source>
        <dbReference type="ARBA" id="ARBA00023136"/>
    </source>
</evidence>
<comment type="subcellular location">
    <subcellularLocation>
        <location evidence="1 11">Cell outer membrane</location>
        <topology evidence="1 11">Multi-pass membrane protein</topology>
    </subcellularLocation>
</comment>
<evidence type="ECO:0000313" key="17">
    <source>
        <dbReference type="Proteomes" id="UP001595957"/>
    </source>
</evidence>
<dbReference type="PANTHER" id="PTHR32552:SF81">
    <property type="entry name" value="TONB-DEPENDENT OUTER MEMBRANE RECEPTOR"/>
    <property type="match status" value="1"/>
</dbReference>
<evidence type="ECO:0000256" key="8">
    <source>
        <dbReference type="ARBA" id="ARBA00023077"/>
    </source>
</evidence>
<proteinExistence type="inferred from homology"/>
<evidence type="ECO:0000256" key="5">
    <source>
        <dbReference type="ARBA" id="ARBA00022692"/>
    </source>
</evidence>